<dbReference type="InterPro" id="IPR017259">
    <property type="entry name" value="UCP037672"/>
</dbReference>
<keyword evidence="1" id="KW-0812">Transmembrane</keyword>
<name>A0ABP3GD69_9BACI</name>
<dbReference type="EMBL" id="BAAADJ010000061">
    <property type="protein sequence ID" value="GAA0342598.1"/>
    <property type="molecule type" value="Genomic_DNA"/>
</dbReference>
<dbReference type="Proteomes" id="UP001500782">
    <property type="component" value="Unassembled WGS sequence"/>
</dbReference>
<dbReference type="RefSeq" id="WP_343802285.1">
    <property type="nucleotide sequence ID" value="NZ_BAAADJ010000061.1"/>
</dbReference>
<sequence length="245" mass="27705">MGSGAIAFYIVMGWTLLITGGLTYLIVKQKNYDLISGFGNKTKEEQEQLIQNGYPQAIGKVLLHTWIILLISFILGIFQVPYGFGIGLAIYLIYLLVGMVYVQKYYLVDKRKKYGVLTSVFSLIVLLGVGGLAFAGFQDEKPEVKDGVFKIHGMYGVEWPIEDIDEVTLLDKLPEVKLKSNGFAAAGRLKGSFRLEEPYGKGKLFVHKGYSPYLYIQKDDEYLILNRKNQDELYELMVEIQSTNK</sequence>
<reference evidence="3" key="1">
    <citation type="journal article" date="2019" name="Int. J. Syst. Evol. Microbiol.">
        <title>The Global Catalogue of Microorganisms (GCM) 10K type strain sequencing project: providing services to taxonomists for standard genome sequencing and annotation.</title>
        <authorList>
            <consortium name="The Broad Institute Genomics Platform"/>
            <consortium name="The Broad Institute Genome Sequencing Center for Infectious Disease"/>
            <person name="Wu L."/>
            <person name="Ma J."/>
        </authorList>
    </citation>
    <scope>NUCLEOTIDE SEQUENCE [LARGE SCALE GENOMIC DNA]</scope>
    <source>
        <strain evidence="3">JCM 9731</strain>
    </source>
</reference>
<feature type="transmembrane region" description="Helical" evidence="1">
    <location>
        <begin position="84"/>
        <end position="102"/>
    </location>
</feature>
<gene>
    <name evidence="2" type="ORF">GCM10008967_36290</name>
</gene>
<feature type="transmembrane region" description="Helical" evidence="1">
    <location>
        <begin position="6"/>
        <end position="27"/>
    </location>
</feature>
<keyword evidence="1" id="KW-0472">Membrane</keyword>
<keyword evidence="1" id="KW-1133">Transmembrane helix</keyword>
<protein>
    <recommendedName>
        <fullName evidence="4">DUF3784 domain-containing protein</fullName>
    </recommendedName>
</protein>
<organism evidence="2 3">
    <name type="scientific">Bacillus carboniphilus</name>
    <dbReference type="NCBI Taxonomy" id="86663"/>
    <lineage>
        <taxon>Bacteria</taxon>
        <taxon>Bacillati</taxon>
        <taxon>Bacillota</taxon>
        <taxon>Bacilli</taxon>
        <taxon>Bacillales</taxon>
        <taxon>Bacillaceae</taxon>
        <taxon>Bacillus</taxon>
    </lineage>
</organism>
<feature type="transmembrane region" description="Helical" evidence="1">
    <location>
        <begin position="61"/>
        <end position="78"/>
    </location>
</feature>
<evidence type="ECO:0000313" key="2">
    <source>
        <dbReference type="EMBL" id="GAA0342598.1"/>
    </source>
</evidence>
<evidence type="ECO:0008006" key="4">
    <source>
        <dbReference type="Google" id="ProtNLM"/>
    </source>
</evidence>
<proteinExistence type="predicted"/>
<dbReference type="Pfam" id="PF12650">
    <property type="entry name" value="DUF3784"/>
    <property type="match status" value="1"/>
</dbReference>
<comment type="caution">
    <text evidence="2">The sequence shown here is derived from an EMBL/GenBank/DDBJ whole genome shotgun (WGS) entry which is preliminary data.</text>
</comment>
<evidence type="ECO:0000256" key="1">
    <source>
        <dbReference type="SAM" id="Phobius"/>
    </source>
</evidence>
<accession>A0ABP3GD69</accession>
<keyword evidence="3" id="KW-1185">Reference proteome</keyword>
<evidence type="ECO:0000313" key="3">
    <source>
        <dbReference type="Proteomes" id="UP001500782"/>
    </source>
</evidence>
<feature type="transmembrane region" description="Helical" evidence="1">
    <location>
        <begin position="114"/>
        <end position="137"/>
    </location>
</feature>